<dbReference type="AlphaFoldDB" id="A0A1Q2LHM2"/>
<dbReference type="Proteomes" id="UP000188298">
    <property type="component" value="Chromosome"/>
</dbReference>
<evidence type="ECO:0000313" key="2">
    <source>
        <dbReference type="Proteomes" id="UP000188298"/>
    </source>
</evidence>
<name>A0A1Q2LHM2_9HELI</name>
<dbReference type="KEGG" id="hbl:XJ32_06840"/>
<sequence>MQSTQQKRVLASSLSSSIEMGQVARHKTSRQIIPQKKGFNMIDTKNLTLKKFQENFDFQNLSFL</sequence>
<evidence type="ECO:0000313" key="1">
    <source>
        <dbReference type="EMBL" id="AQQ59845.1"/>
    </source>
</evidence>
<gene>
    <name evidence="1" type="ORF">XJ32_06840</name>
</gene>
<protein>
    <submittedName>
        <fullName evidence="1">Uncharacterized protein</fullName>
    </submittedName>
</protein>
<accession>A0A1Q2LHM2</accession>
<proteinExistence type="predicted"/>
<organism evidence="1 2">
    <name type="scientific">Helicobacter bilis</name>
    <dbReference type="NCBI Taxonomy" id="37372"/>
    <lineage>
        <taxon>Bacteria</taxon>
        <taxon>Pseudomonadati</taxon>
        <taxon>Campylobacterota</taxon>
        <taxon>Epsilonproteobacteria</taxon>
        <taxon>Campylobacterales</taxon>
        <taxon>Helicobacteraceae</taxon>
        <taxon>Helicobacter</taxon>
    </lineage>
</organism>
<reference evidence="1 2" key="1">
    <citation type="submission" date="2017-02" db="EMBL/GenBank/DDBJ databases">
        <title>Whole genome sequencing of Helicobacter bilis strain AAQJH.</title>
        <authorList>
            <person name="Conlan S."/>
            <person name="Thomas P.J."/>
            <person name="Mullikin J."/>
            <person name="Palmore T.N."/>
            <person name="Frank K.M."/>
            <person name="Segre J.A."/>
        </authorList>
    </citation>
    <scope>NUCLEOTIDE SEQUENCE [LARGE SCALE GENOMIC DNA]</scope>
    <source>
        <strain evidence="1 2">AAQJH</strain>
    </source>
</reference>
<dbReference type="EMBL" id="CP019645">
    <property type="protein sequence ID" value="AQQ59845.1"/>
    <property type="molecule type" value="Genomic_DNA"/>
</dbReference>